<dbReference type="PANTHER" id="PTHR47992">
    <property type="entry name" value="PROTEIN PHOSPHATASE"/>
    <property type="match status" value="1"/>
</dbReference>
<evidence type="ECO:0000313" key="2">
    <source>
        <dbReference type="EMBL" id="TDL22604.1"/>
    </source>
</evidence>
<dbReference type="InterPro" id="IPR036457">
    <property type="entry name" value="PPM-type-like_dom_sf"/>
</dbReference>
<dbReference type="InterPro" id="IPR015655">
    <property type="entry name" value="PP2C"/>
</dbReference>
<dbReference type="SMART" id="SM00332">
    <property type="entry name" value="PP2Cc"/>
    <property type="match status" value="1"/>
</dbReference>
<organism evidence="2 3">
    <name type="scientific">Rickenella mellea</name>
    <dbReference type="NCBI Taxonomy" id="50990"/>
    <lineage>
        <taxon>Eukaryota</taxon>
        <taxon>Fungi</taxon>
        <taxon>Dikarya</taxon>
        <taxon>Basidiomycota</taxon>
        <taxon>Agaricomycotina</taxon>
        <taxon>Agaricomycetes</taxon>
        <taxon>Hymenochaetales</taxon>
        <taxon>Rickenellaceae</taxon>
        <taxon>Rickenella</taxon>
    </lineage>
</organism>
<protein>
    <submittedName>
        <fullName evidence="2">Protein serine/threonine phosphatase 2C</fullName>
    </submittedName>
</protein>
<dbReference type="PROSITE" id="PS51746">
    <property type="entry name" value="PPM_2"/>
    <property type="match status" value="1"/>
</dbReference>
<proteinExistence type="predicted"/>
<evidence type="ECO:0000313" key="3">
    <source>
        <dbReference type="Proteomes" id="UP000294933"/>
    </source>
</evidence>
<dbReference type="InterPro" id="IPR001932">
    <property type="entry name" value="PPM-type_phosphatase-like_dom"/>
</dbReference>
<gene>
    <name evidence="2" type="ORF">BD410DRAFT_839670</name>
</gene>
<dbReference type="Gene3D" id="3.60.40.10">
    <property type="entry name" value="PPM-type phosphatase domain"/>
    <property type="match status" value="1"/>
</dbReference>
<dbReference type="STRING" id="50990.A0A4Y7Q4U6"/>
<sequence>MTEFNNRLFGLGYKSESFCGWWMGTSGQDRAYYAVYSGCGGKDEGERAQIECHRQFFHSLLKHADYGESPMTDEILNEIFKAADEKYPDRLDTRNKEKSAASAAFTCLQREKICGLDRWVLYVGNVGDCRVVLCTNGKARQLSQDHTLGEENSSDIERILKEGGIIKKFRHASERDAIYVKDRWSDLRYAGPLTRAVGRHNAKDDEFFIIASREVWLVMSNQEAVDFAQKFELETHSGCHKAASELVEYVLQLSGATADAVSPTIVIVPLTVYSRVAPANANETTVDPNLRPLRSSLDLSSIPGSYYLLEETV</sequence>
<dbReference type="Pfam" id="PF00481">
    <property type="entry name" value="PP2C"/>
    <property type="match status" value="1"/>
</dbReference>
<dbReference type="EMBL" id="ML170174">
    <property type="protein sequence ID" value="TDL22604.1"/>
    <property type="molecule type" value="Genomic_DNA"/>
</dbReference>
<dbReference type="OrthoDB" id="10264738at2759"/>
<name>A0A4Y7Q4U6_9AGAM</name>
<dbReference type="Proteomes" id="UP000294933">
    <property type="component" value="Unassembled WGS sequence"/>
</dbReference>
<dbReference type="SUPFAM" id="SSF81606">
    <property type="entry name" value="PP2C-like"/>
    <property type="match status" value="1"/>
</dbReference>
<keyword evidence="3" id="KW-1185">Reference proteome</keyword>
<reference evidence="2 3" key="1">
    <citation type="submission" date="2018-06" db="EMBL/GenBank/DDBJ databases">
        <title>A transcriptomic atlas of mushroom development highlights an independent origin of complex multicellularity.</title>
        <authorList>
            <consortium name="DOE Joint Genome Institute"/>
            <person name="Krizsan K."/>
            <person name="Almasi E."/>
            <person name="Merenyi Z."/>
            <person name="Sahu N."/>
            <person name="Viragh M."/>
            <person name="Koszo T."/>
            <person name="Mondo S."/>
            <person name="Kiss B."/>
            <person name="Balint B."/>
            <person name="Kues U."/>
            <person name="Barry K."/>
            <person name="Hegedus J.C."/>
            <person name="Henrissat B."/>
            <person name="Johnson J."/>
            <person name="Lipzen A."/>
            <person name="Ohm R."/>
            <person name="Nagy I."/>
            <person name="Pangilinan J."/>
            <person name="Yan J."/>
            <person name="Xiong Y."/>
            <person name="Grigoriev I.V."/>
            <person name="Hibbett D.S."/>
            <person name="Nagy L.G."/>
        </authorList>
    </citation>
    <scope>NUCLEOTIDE SEQUENCE [LARGE SCALE GENOMIC DNA]</scope>
    <source>
        <strain evidence="2 3">SZMC22713</strain>
    </source>
</reference>
<dbReference type="CDD" id="cd00143">
    <property type="entry name" value="PP2Cc"/>
    <property type="match status" value="1"/>
</dbReference>
<accession>A0A4Y7Q4U6</accession>
<dbReference type="VEuPathDB" id="FungiDB:BD410DRAFT_839670"/>
<feature type="domain" description="PPM-type phosphatase" evidence="1">
    <location>
        <begin position="10"/>
        <end position="268"/>
    </location>
</feature>
<dbReference type="GO" id="GO:0004722">
    <property type="term" value="F:protein serine/threonine phosphatase activity"/>
    <property type="evidence" value="ECO:0007669"/>
    <property type="project" value="InterPro"/>
</dbReference>
<evidence type="ECO:0000259" key="1">
    <source>
        <dbReference type="PROSITE" id="PS51746"/>
    </source>
</evidence>
<dbReference type="AlphaFoldDB" id="A0A4Y7Q4U6"/>